<protein>
    <submittedName>
        <fullName evidence="7">Penicillin acylase family protein</fullName>
    </submittedName>
</protein>
<accession>A0A933GK98</accession>
<feature type="binding site" evidence="5">
    <location>
        <position position="340"/>
    </location>
    <ligand>
        <name>Ca(2+)</name>
        <dbReference type="ChEBI" id="CHEBI:29108"/>
    </ligand>
</feature>
<dbReference type="PANTHER" id="PTHR34218:SF4">
    <property type="entry name" value="ACYL-HOMOSERINE LACTONE ACYLASE QUIP"/>
    <property type="match status" value="1"/>
</dbReference>
<feature type="transmembrane region" description="Helical" evidence="6">
    <location>
        <begin position="7"/>
        <end position="30"/>
    </location>
</feature>
<dbReference type="GO" id="GO:0046872">
    <property type="term" value="F:metal ion binding"/>
    <property type="evidence" value="ECO:0007669"/>
    <property type="project" value="UniProtKB-KW"/>
</dbReference>
<keyword evidence="6" id="KW-1133">Transmembrane helix</keyword>
<evidence type="ECO:0000313" key="7">
    <source>
        <dbReference type="EMBL" id="MBI4595137.1"/>
    </source>
</evidence>
<dbReference type="InterPro" id="IPR029055">
    <property type="entry name" value="Ntn_hydrolases_N"/>
</dbReference>
<dbReference type="CDD" id="cd03747">
    <property type="entry name" value="Ntn_PGA_like"/>
    <property type="match status" value="1"/>
</dbReference>
<keyword evidence="6" id="KW-0472">Membrane</keyword>
<dbReference type="InterPro" id="IPR014395">
    <property type="entry name" value="Pen/GL7ACA/AHL_acylase"/>
</dbReference>
<dbReference type="EMBL" id="JACQWF010000093">
    <property type="protein sequence ID" value="MBI4595137.1"/>
    <property type="molecule type" value="Genomic_DNA"/>
</dbReference>
<dbReference type="GO" id="GO:0016811">
    <property type="term" value="F:hydrolase activity, acting on carbon-nitrogen (but not peptide) bonds, in linear amides"/>
    <property type="evidence" value="ECO:0007669"/>
    <property type="project" value="InterPro"/>
</dbReference>
<evidence type="ECO:0000256" key="3">
    <source>
        <dbReference type="ARBA" id="ARBA00023145"/>
    </source>
</evidence>
<comment type="similarity">
    <text evidence="1">Belongs to the peptidase S45 family.</text>
</comment>
<comment type="cofactor">
    <cofactor evidence="5">
        <name>Ca(2+)</name>
        <dbReference type="ChEBI" id="CHEBI:29108"/>
    </cofactor>
    <text evidence="5">Binds 1 Ca(2+) ion per dimer.</text>
</comment>
<proteinExistence type="inferred from homology"/>
<dbReference type="PANTHER" id="PTHR34218">
    <property type="entry name" value="PEPTIDASE S45 PENICILLIN AMIDASE"/>
    <property type="match status" value="1"/>
</dbReference>
<dbReference type="InterPro" id="IPR043146">
    <property type="entry name" value="Penicillin_amidase_N_B-knob"/>
</dbReference>
<feature type="active site" description="Nucleophile" evidence="4">
    <location>
        <position position="265"/>
    </location>
</feature>
<organism evidence="7 8">
    <name type="scientific">Tectimicrobiota bacterium</name>
    <dbReference type="NCBI Taxonomy" id="2528274"/>
    <lineage>
        <taxon>Bacteria</taxon>
        <taxon>Pseudomonadati</taxon>
        <taxon>Nitrospinota/Tectimicrobiota group</taxon>
        <taxon>Candidatus Tectimicrobiota</taxon>
    </lineage>
</organism>
<dbReference type="SUPFAM" id="SSF56235">
    <property type="entry name" value="N-terminal nucleophile aminohydrolases (Ntn hydrolases)"/>
    <property type="match status" value="1"/>
</dbReference>
<feature type="binding site" evidence="5">
    <location>
        <position position="337"/>
    </location>
    <ligand>
        <name>Ca(2+)</name>
        <dbReference type="ChEBI" id="CHEBI:29108"/>
    </ligand>
</feature>
<feature type="binding site" evidence="5">
    <location>
        <position position="192"/>
    </location>
    <ligand>
        <name>Ca(2+)</name>
        <dbReference type="ChEBI" id="CHEBI:29108"/>
    </ligand>
</feature>
<dbReference type="Gene3D" id="3.60.20.10">
    <property type="entry name" value="Glutamine Phosphoribosylpyrophosphate, subunit 1, domain 1"/>
    <property type="match status" value="1"/>
</dbReference>
<dbReference type="PIRSF" id="PIRSF001227">
    <property type="entry name" value="Pen_acylase"/>
    <property type="match status" value="1"/>
</dbReference>
<dbReference type="Gene3D" id="1.10.1400.10">
    <property type="match status" value="1"/>
</dbReference>
<keyword evidence="5" id="KW-0106">Calcium</keyword>
<keyword evidence="3" id="KW-0865">Zymogen</keyword>
<keyword evidence="2" id="KW-0378">Hydrolase</keyword>
<sequence>MGRLKKLILSIIVALLVLFVIGISSSYYYLFKRVEPQISGNSYIKGITAPVRVLFDPYGIPHVYAENRQDLYFAQGFLHARERLWQMEVNRLLGQGRMAEVVGEKALELDYFYRLLGLMKAARKSFASLDADIQEDLQAYSAGVNEFITTNPGRLPVEFTLTGHRPELWHPSDSILIILTTAWILSQNYEEELLSARLILKLGAEKARQFIAPYEAKVTGENTGDTKEEKIPEELKMAWRHMAPLISGNKELKKLFAYKPQPLASNNWVVSGKKSSSGKPIIANDPHLPITLPSFWYEMHLVSPGMNVIGASGAGVPFIIIGHNEHVAWTYTNAMTDNVDLYLIKVDPEHPERYLYDGKWHLIDKEEIHMKAKGGKHPFRKKAYYTLHGPIVSKMVSIDKSQYLVAMVWSGFDVNADVSAFAKLNRAKGENEIKEAAQDFGVLSQNLLYADSSGHIGWQLTGKIPFRVKGNGKYPVPGWESEYLWSGYLPFNSLPHLENPVEEFLATANNKVVDDSYPHIISNTWVAPYRVLRISQLLSEKKQLSKDDFQSIQGDAYSLSAKELVSQLGDFELENPRYSGALQELRSWDYTLKAESTAALLYELIAWRIRENQLSRALGELKEAYLGSLLALSFPSVEMLKQLKGDNLAEWKNLIERSINEALEALDERLGKAKTNWNWGALHRVDFIHPLGQVKPLNWILNLGSFGLGGDENTIMAGVYSFTNPFKVTVTPSYRIITDLSDFGQAISMNTTGQSGHPFSRHYRDMVRSWLEVKYHPLWFYKEDVEKNAQSRLIFLPSEPK</sequence>
<dbReference type="Proteomes" id="UP000772181">
    <property type="component" value="Unassembled WGS sequence"/>
</dbReference>
<evidence type="ECO:0000256" key="1">
    <source>
        <dbReference type="ARBA" id="ARBA00006586"/>
    </source>
</evidence>
<keyword evidence="5" id="KW-0479">Metal-binding</keyword>
<gene>
    <name evidence="7" type="ORF">HY730_02035</name>
</gene>
<evidence type="ECO:0000256" key="6">
    <source>
        <dbReference type="SAM" id="Phobius"/>
    </source>
</evidence>
<dbReference type="InterPro" id="IPR023343">
    <property type="entry name" value="Penicillin_amidase_dom1"/>
</dbReference>
<name>A0A933GK98_UNCTE</name>
<dbReference type="InterPro" id="IPR043147">
    <property type="entry name" value="Penicillin_amidase_A-knob"/>
</dbReference>
<feature type="binding site" evidence="5">
    <location>
        <position position="339"/>
    </location>
    <ligand>
        <name>Ca(2+)</name>
        <dbReference type="ChEBI" id="CHEBI:29108"/>
    </ligand>
</feature>
<dbReference type="Gene3D" id="2.30.120.10">
    <property type="match status" value="1"/>
</dbReference>
<evidence type="ECO:0000313" key="8">
    <source>
        <dbReference type="Proteomes" id="UP000772181"/>
    </source>
</evidence>
<keyword evidence="6" id="KW-0812">Transmembrane</keyword>
<evidence type="ECO:0000256" key="4">
    <source>
        <dbReference type="PIRSR" id="PIRSR001227-1"/>
    </source>
</evidence>
<evidence type="ECO:0000256" key="2">
    <source>
        <dbReference type="ARBA" id="ARBA00022801"/>
    </source>
</evidence>
<comment type="caution">
    <text evidence="7">The sequence shown here is derived from an EMBL/GenBank/DDBJ whole genome shotgun (WGS) entry which is preliminary data.</text>
</comment>
<evidence type="ECO:0000256" key="5">
    <source>
        <dbReference type="PIRSR" id="PIRSR001227-2"/>
    </source>
</evidence>
<dbReference type="Gene3D" id="1.10.439.10">
    <property type="entry name" value="Penicillin Amidohydrolase, domain 1"/>
    <property type="match status" value="1"/>
</dbReference>
<dbReference type="InterPro" id="IPR002692">
    <property type="entry name" value="S45"/>
</dbReference>
<reference evidence="7" key="1">
    <citation type="submission" date="2020-07" db="EMBL/GenBank/DDBJ databases">
        <title>Huge and variable diversity of episymbiotic CPR bacteria and DPANN archaea in groundwater ecosystems.</title>
        <authorList>
            <person name="He C.Y."/>
            <person name="Keren R."/>
            <person name="Whittaker M."/>
            <person name="Farag I.F."/>
            <person name="Doudna J."/>
            <person name="Cate J.H.D."/>
            <person name="Banfield J.F."/>
        </authorList>
    </citation>
    <scope>NUCLEOTIDE SEQUENCE</scope>
    <source>
        <strain evidence="7">NC_groundwater_1482_Ag_S-0.65um_47_24</strain>
    </source>
</reference>
<dbReference type="GO" id="GO:0017000">
    <property type="term" value="P:antibiotic biosynthetic process"/>
    <property type="evidence" value="ECO:0007669"/>
    <property type="project" value="InterPro"/>
</dbReference>
<dbReference type="Pfam" id="PF01804">
    <property type="entry name" value="Penicil_amidase"/>
    <property type="match status" value="1"/>
</dbReference>
<dbReference type="AlphaFoldDB" id="A0A933GK98"/>